<dbReference type="PATRIC" id="fig|1165867.3.peg.8087"/>
<dbReference type="InterPro" id="IPR044925">
    <property type="entry name" value="His-Me_finger_sf"/>
</dbReference>
<gene>
    <name evidence="2" type="ORF">W59_39434</name>
</gene>
<evidence type="ECO:0000313" key="3">
    <source>
        <dbReference type="Proteomes" id="UP000006447"/>
    </source>
</evidence>
<evidence type="ECO:0000313" key="2">
    <source>
        <dbReference type="EMBL" id="EID71906.1"/>
    </source>
</evidence>
<feature type="compositionally biased region" description="Basic residues" evidence="1">
    <location>
        <begin position="75"/>
        <end position="85"/>
    </location>
</feature>
<dbReference type="SUPFAM" id="SSF54060">
    <property type="entry name" value="His-Me finger endonucleases"/>
    <property type="match status" value="1"/>
</dbReference>
<dbReference type="EMBL" id="AJJH01000178">
    <property type="protein sequence ID" value="EID71906.1"/>
    <property type="molecule type" value="Genomic_DNA"/>
</dbReference>
<sequence>MIAYQLGYGIIPRLGWSGADDAVLCHQCDFAGCLSPHHSRLGTNSVNSTEYHLRRSNLASPLGDVRGPPGAPAPRRPRPHRSRLR</sequence>
<reference evidence="2 3" key="1">
    <citation type="journal article" date="2012" name="J. Bacteriol.">
        <title>Draft genome sequence of the nitrophenol-degrading actinomycete Rhodococcus imtechensis RKJ300.</title>
        <authorList>
            <person name="Vikram S."/>
            <person name="Kumar S."/>
            <person name="Subramanian S."/>
            <person name="Raghava G.P."/>
        </authorList>
    </citation>
    <scope>NUCLEOTIDE SEQUENCE [LARGE SCALE GENOMIC DNA]</scope>
    <source>
        <strain evidence="2 3">RKJ300</strain>
    </source>
</reference>
<dbReference type="Proteomes" id="UP000006447">
    <property type="component" value="Unassembled WGS sequence"/>
</dbReference>
<accession>I0W690</accession>
<feature type="region of interest" description="Disordered" evidence="1">
    <location>
        <begin position="57"/>
        <end position="85"/>
    </location>
</feature>
<dbReference type="AlphaFoldDB" id="I0W690"/>
<proteinExistence type="predicted"/>
<organism evidence="2 3">
    <name type="scientific">Rhodococcus opacus RKJ300 = JCM 13270</name>
    <dbReference type="NCBI Taxonomy" id="1165867"/>
    <lineage>
        <taxon>Bacteria</taxon>
        <taxon>Bacillati</taxon>
        <taxon>Actinomycetota</taxon>
        <taxon>Actinomycetes</taxon>
        <taxon>Mycobacteriales</taxon>
        <taxon>Nocardiaceae</taxon>
        <taxon>Rhodococcus</taxon>
    </lineage>
</organism>
<protein>
    <submittedName>
        <fullName evidence="2">Uncharacterized protein</fullName>
    </submittedName>
</protein>
<comment type="caution">
    <text evidence="2">The sequence shown here is derived from an EMBL/GenBank/DDBJ whole genome shotgun (WGS) entry which is preliminary data.</text>
</comment>
<evidence type="ECO:0000256" key="1">
    <source>
        <dbReference type="SAM" id="MobiDB-lite"/>
    </source>
</evidence>
<name>I0W690_RHOOP</name>